<feature type="domain" description="Pycsar effector protein" evidence="9">
    <location>
        <begin position="10"/>
        <end position="151"/>
    </location>
</feature>
<organism evidence="10 11">
    <name type="scientific">Aliarcobacter butzleri</name>
    <dbReference type="NCBI Taxonomy" id="28197"/>
    <lineage>
        <taxon>Bacteria</taxon>
        <taxon>Pseudomonadati</taxon>
        <taxon>Campylobacterota</taxon>
        <taxon>Epsilonproteobacteria</taxon>
        <taxon>Campylobacterales</taxon>
        <taxon>Arcobacteraceae</taxon>
        <taxon>Aliarcobacter</taxon>
    </lineage>
</organism>
<evidence type="ECO:0000256" key="7">
    <source>
        <dbReference type="ARBA" id="ARBA00023136"/>
    </source>
</evidence>
<evidence type="ECO:0000256" key="4">
    <source>
        <dbReference type="ARBA" id="ARBA00022741"/>
    </source>
</evidence>
<keyword evidence="3 8" id="KW-0812">Transmembrane</keyword>
<dbReference type="AlphaFoldDB" id="A0AAW6VJM4"/>
<dbReference type="Proteomes" id="UP001237501">
    <property type="component" value="Unassembled WGS sequence"/>
</dbReference>
<keyword evidence="4" id="KW-0547">Nucleotide-binding</keyword>
<accession>A0AAW6VJM4</accession>
<reference evidence="10" key="1">
    <citation type="journal article" date="2023" name="Antibiotics">
        <title>Genomic Characterization of Antibiotic-Resistant Campylobacterales Isolated from Chilean Poultry Meat.</title>
        <authorList>
            <person name="Concha-Toloza M."/>
            <person name="Lopez-Cantillo M."/>
            <person name="Molina-Mora J.A."/>
            <person name="Collado L."/>
        </authorList>
    </citation>
    <scope>NUCLEOTIDE SEQUENCE</scope>
    <source>
        <strain evidence="10">FR1p153A2</strain>
    </source>
</reference>
<evidence type="ECO:0000256" key="2">
    <source>
        <dbReference type="ARBA" id="ARBA00022475"/>
    </source>
</evidence>
<dbReference type="GO" id="GO:0000166">
    <property type="term" value="F:nucleotide binding"/>
    <property type="evidence" value="ECO:0007669"/>
    <property type="project" value="UniProtKB-KW"/>
</dbReference>
<dbReference type="Pfam" id="PF18967">
    <property type="entry name" value="PycTM"/>
    <property type="match status" value="1"/>
</dbReference>
<feature type="transmembrane region" description="Helical" evidence="8">
    <location>
        <begin position="134"/>
        <end position="152"/>
    </location>
</feature>
<evidence type="ECO:0000313" key="10">
    <source>
        <dbReference type="EMBL" id="MDK2042368.1"/>
    </source>
</evidence>
<evidence type="ECO:0000256" key="1">
    <source>
        <dbReference type="ARBA" id="ARBA00004236"/>
    </source>
</evidence>
<keyword evidence="7 8" id="KW-0472">Membrane</keyword>
<reference evidence="10" key="2">
    <citation type="submission" date="2023-02" db="EMBL/GenBank/DDBJ databases">
        <authorList>
            <person name="Concha-Toloza M."/>
            <person name="Lopez-Cantillo M."/>
            <person name="Molina-Mora J."/>
            <person name="Collado L."/>
        </authorList>
    </citation>
    <scope>NUCLEOTIDE SEQUENCE</scope>
    <source>
        <strain evidence="10">FR1p153A2</strain>
    </source>
</reference>
<proteinExistence type="predicted"/>
<gene>
    <name evidence="10" type="ORF">PT517_11325</name>
</gene>
<dbReference type="GO" id="GO:0005886">
    <property type="term" value="C:plasma membrane"/>
    <property type="evidence" value="ECO:0007669"/>
    <property type="project" value="UniProtKB-SubCell"/>
</dbReference>
<dbReference type="InterPro" id="IPR043760">
    <property type="entry name" value="PycTM_dom"/>
</dbReference>
<feature type="transmembrane region" description="Helical" evidence="8">
    <location>
        <begin position="49"/>
        <end position="76"/>
    </location>
</feature>
<protein>
    <submittedName>
        <fullName evidence="10">DUF5706 domain-containing protein</fullName>
    </submittedName>
</protein>
<sequence length="153" mass="17737">MKNEEKIQLLKFNISRFDHYYASVNFKSSFLVLGNLSLFSFLFLNKTGVNGVCIILSSVLSVLSLVFTLLAIAPYLKGNINYRSNIFFGEIANKTDFKNDIENLQEKDYLDDLVEQNKYLSIGLKNKFELLNKATWFFIFNIIVFLFTIIIFV</sequence>
<name>A0AAW6VJM4_9BACT</name>
<keyword evidence="2" id="KW-1003">Cell membrane</keyword>
<comment type="caution">
    <text evidence="10">The sequence shown here is derived from an EMBL/GenBank/DDBJ whole genome shotgun (WGS) entry which is preliminary data.</text>
</comment>
<comment type="subcellular location">
    <subcellularLocation>
        <location evidence="1">Cell membrane</location>
    </subcellularLocation>
</comment>
<evidence type="ECO:0000256" key="3">
    <source>
        <dbReference type="ARBA" id="ARBA00022692"/>
    </source>
</evidence>
<evidence type="ECO:0000256" key="8">
    <source>
        <dbReference type="SAM" id="Phobius"/>
    </source>
</evidence>
<evidence type="ECO:0000256" key="6">
    <source>
        <dbReference type="ARBA" id="ARBA00023118"/>
    </source>
</evidence>
<keyword evidence="6" id="KW-0051">Antiviral defense</keyword>
<evidence type="ECO:0000256" key="5">
    <source>
        <dbReference type="ARBA" id="ARBA00022989"/>
    </source>
</evidence>
<dbReference type="GO" id="GO:0051607">
    <property type="term" value="P:defense response to virus"/>
    <property type="evidence" value="ECO:0007669"/>
    <property type="project" value="UniProtKB-KW"/>
</dbReference>
<dbReference type="RefSeq" id="WP_152060131.1">
    <property type="nucleotide sequence ID" value="NZ_CABVSN010000016.1"/>
</dbReference>
<feature type="transmembrane region" description="Helical" evidence="8">
    <location>
        <begin position="20"/>
        <end position="43"/>
    </location>
</feature>
<dbReference type="EMBL" id="JAQTJK010000018">
    <property type="protein sequence ID" value="MDK2042368.1"/>
    <property type="molecule type" value="Genomic_DNA"/>
</dbReference>
<keyword evidence="5 8" id="KW-1133">Transmembrane helix</keyword>
<evidence type="ECO:0000313" key="11">
    <source>
        <dbReference type="Proteomes" id="UP001237501"/>
    </source>
</evidence>
<evidence type="ECO:0000259" key="9">
    <source>
        <dbReference type="Pfam" id="PF18967"/>
    </source>
</evidence>